<comment type="subunit">
    <text evidence="2">Monomer. Interacts with PqqE.</text>
</comment>
<comment type="pathway">
    <text evidence="1">Cofactor biosynthesis; pyrroloquinoline quinone biosynthesis.</text>
</comment>
<gene>
    <name evidence="5" type="ORF">SAMN06265173_13215</name>
</gene>
<dbReference type="Gene3D" id="1.10.10.1150">
    <property type="entry name" value="Coenzyme PQQ synthesis protein D (PqqD)"/>
    <property type="match status" value="1"/>
</dbReference>
<keyword evidence="6" id="KW-1185">Reference proteome</keyword>
<dbReference type="InterPro" id="IPR008792">
    <property type="entry name" value="PQQD"/>
</dbReference>
<reference evidence="5 6" key="1">
    <citation type="submission" date="2017-05" db="EMBL/GenBank/DDBJ databases">
        <authorList>
            <person name="Varghese N."/>
            <person name="Submissions S."/>
        </authorList>
    </citation>
    <scope>NUCLEOTIDE SEQUENCE [LARGE SCALE GENOMIC DNA]</scope>
    <source>
        <strain evidence="5 6">DSM 29506</strain>
    </source>
</reference>
<name>A0A521FLD8_9RHOB</name>
<dbReference type="NCBIfam" id="TIGR03859">
    <property type="entry name" value="PQQ_PqqD"/>
    <property type="match status" value="1"/>
</dbReference>
<dbReference type="OrthoDB" id="7995890at2"/>
<evidence type="ECO:0000256" key="2">
    <source>
        <dbReference type="ARBA" id="ARBA00011741"/>
    </source>
</evidence>
<evidence type="ECO:0000256" key="3">
    <source>
        <dbReference type="ARBA" id="ARBA00022905"/>
    </source>
</evidence>
<dbReference type="Proteomes" id="UP000316030">
    <property type="component" value="Unassembled WGS sequence"/>
</dbReference>
<evidence type="ECO:0000313" key="5">
    <source>
        <dbReference type="EMBL" id="SMO96390.1"/>
    </source>
</evidence>
<dbReference type="GO" id="GO:0018189">
    <property type="term" value="P:pyrroloquinoline quinone biosynthetic process"/>
    <property type="evidence" value="ECO:0007669"/>
    <property type="project" value="UniProtKB-UniPathway"/>
</dbReference>
<dbReference type="InterPro" id="IPR041881">
    <property type="entry name" value="PqqD_sf"/>
</dbReference>
<dbReference type="EMBL" id="FXTO01000032">
    <property type="protein sequence ID" value="SMO96390.1"/>
    <property type="molecule type" value="Genomic_DNA"/>
</dbReference>
<dbReference type="AlphaFoldDB" id="A0A521FLD8"/>
<sequence length="120" mass="12685">MTSHSATTGAKDTAPRGAAPSGTPVPDLRLGPQDRPFLPRGVRLAQDRVRGQTVLLAPEKAVALDTVGVAILSRVNGVDSVQDIVADLATTYNAPPAQIMEDVQRFLMALRARVFVGVQV</sequence>
<protein>
    <submittedName>
        <fullName evidence="5">Pyrroloquinoline quinone biosynthesis protein D</fullName>
    </submittedName>
</protein>
<feature type="compositionally biased region" description="Polar residues" evidence="4">
    <location>
        <begin position="1"/>
        <end position="10"/>
    </location>
</feature>
<dbReference type="RefSeq" id="WP_142494579.1">
    <property type="nucleotide sequence ID" value="NZ_FXTO01000032.1"/>
</dbReference>
<dbReference type="UniPathway" id="UPA00539"/>
<keyword evidence="3" id="KW-0884">PQQ biosynthesis</keyword>
<proteinExistence type="predicted"/>
<dbReference type="Pfam" id="PF05402">
    <property type="entry name" value="PqqD"/>
    <property type="match status" value="1"/>
</dbReference>
<dbReference type="InterPro" id="IPR022479">
    <property type="entry name" value="PqqD_bac"/>
</dbReference>
<feature type="region of interest" description="Disordered" evidence="4">
    <location>
        <begin position="1"/>
        <end position="37"/>
    </location>
</feature>
<organism evidence="5 6">
    <name type="scientific">Thalassovita litoralis</name>
    <dbReference type="NCBI Taxonomy" id="1010611"/>
    <lineage>
        <taxon>Bacteria</taxon>
        <taxon>Pseudomonadati</taxon>
        <taxon>Pseudomonadota</taxon>
        <taxon>Alphaproteobacteria</taxon>
        <taxon>Rhodobacterales</taxon>
        <taxon>Roseobacteraceae</taxon>
        <taxon>Thalassovita</taxon>
    </lineage>
</organism>
<accession>A0A521FLD8</accession>
<evidence type="ECO:0000313" key="6">
    <source>
        <dbReference type="Proteomes" id="UP000316030"/>
    </source>
</evidence>
<evidence type="ECO:0000256" key="1">
    <source>
        <dbReference type="ARBA" id="ARBA00004886"/>
    </source>
</evidence>
<dbReference type="GO" id="GO:0048038">
    <property type="term" value="F:quinone binding"/>
    <property type="evidence" value="ECO:0007669"/>
    <property type="project" value="InterPro"/>
</dbReference>
<evidence type="ECO:0000256" key="4">
    <source>
        <dbReference type="SAM" id="MobiDB-lite"/>
    </source>
</evidence>